<keyword evidence="1" id="KW-0645">Protease</keyword>
<accession>A0A7X0VPD2</accession>
<proteinExistence type="inferred from homology"/>
<feature type="domain" description="Peptidase S8/S53" evidence="2">
    <location>
        <begin position="4"/>
        <end position="212"/>
    </location>
</feature>
<dbReference type="InterPro" id="IPR036852">
    <property type="entry name" value="Peptidase_S8/S53_dom_sf"/>
</dbReference>
<feature type="active site" description="Charge relay system" evidence="1">
    <location>
        <position position="48"/>
    </location>
</feature>
<keyword evidence="1" id="KW-0720">Serine protease</keyword>
<gene>
    <name evidence="3" type="ORF">H7E68_00100</name>
</gene>
<organism evidence="3 4">
    <name type="scientific">Clostridium gasigenes</name>
    <dbReference type="NCBI Taxonomy" id="94869"/>
    <lineage>
        <taxon>Bacteria</taxon>
        <taxon>Bacillati</taxon>
        <taxon>Bacillota</taxon>
        <taxon>Clostridia</taxon>
        <taxon>Eubacteriales</taxon>
        <taxon>Clostridiaceae</taxon>
        <taxon>Clostridium</taxon>
    </lineage>
</organism>
<evidence type="ECO:0000313" key="4">
    <source>
        <dbReference type="Proteomes" id="UP000585258"/>
    </source>
</evidence>
<dbReference type="GO" id="GO:0004252">
    <property type="term" value="F:serine-type endopeptidase activity"/>
    <property type="evidence" value="ECO:0007669"/>
    <property type="project" value="UniProtKB-UniRule"/>
</dbReference>
<dbReference type="EMBL" id="JACKWY010000001">
    <property type="protein sequence ID" value="MBB6713129.1"/>
    <property type="molecule type" value="Genomic_DNA"/>
</dbReference>
<reference evidence="3 4" key="1">
    <citation type="submission" date="2020-08" db="EMBL/GenBank/DDBJ databases">
        <title>Clostridia isolated from Swiss meat.</title>
        <authorList>
            <person name="Wambui J."/>
            <person name="Stevens M.J.A."/>
            <person name="Stephan R."/>
        </authorList>
    </citation>
    <scope>NUCLEOTIDE SEQUENCE [LARGE SCALE GENOMIC DNA]</scope>
    <source>
        <strain evidence="3 4">CM001</strain>
    </source>
</reference>
<dbReference type="Gene3D" id="3.40.50.200">
    <property type="entry name" value="Peptidase S8/S53 domain"/>
    <property type="match status" value="1"/>
</dbReference>
<sequence>MNKKIAIIDTGINLSAKQFNIDKEQGIEITFEDGKFITKKDISDNQGHGTMCASIIISIVGEVELVPIKIYKDMGENTSLLLIEALKRCLDMDIDLINISLATLNYNNYDEIYRVLGLLKEQNKVVVASLHNLGQPSIPASLDNVIGIKGISFNGESDRFLFDKEAIIQGGFDSTPQFALDHTGKYSLFRGNSKATAVASGIIMKYIIERNISTVDGIIHLLSEESKDINLDEDSIAKEFVYDNRLDNEIESNIIKFINEVTERNISRDEILKHSLMRKEVGLNYDNIIELIIKIFKKYNISMDISKITANQICSFDSLLDLIRREGKV</sequence>
<comment type="caution">
    <text evidence="3">The sequence shown here is derived from an EMBL/GenBank/DDBJ whole genome shotgun (WGS) entry which is preliminary data.</text>
</comment>
<feature type="active site" description="Charge relay system" evidence="1">
    <location>
        <position position="9"/>
    </location>
</feature>
<dbReference type="GO" id="GO:0006508">
    <property type="term" value="P:proteolysis"/>
    <property type="evidence" value="ECO:0007669"/>
    <property type="project" value="UniProtKB-KW"/>
</dbReference>
<dbReference type="RefSeq" id="WP_185163014.1">
    <property type="nucleotide sequence ID" value="NZ_JACKWY010000001.1"/>
</dbReference>
<comment type="similarity">
    <text evidence="1">Belongs to the peptidase S8 family.</text>
</comment>
<dbReference type="Proteomes" id="UP000585258">
    <property type="component" value="Unassembled WGS sequence"/>
</dbReference>
<dbReference type="AlphaFoldDB" id="A0A7X0VPD2"/>
<name>A0A7X0VPD2_9CLOT</name>
<protein>
    <submittedName>
        <fullName evidence="3">S8 family serine peptidase</fullName>
    </submittedName>
</protein>
<dbReference type="InterPro" id="IPR000209">
    <property type="entry name" value="Peptidase_S8/S53_dom"/>
</dbReference>
<dbReference type="SUPFAM" id="SSF52743">
    <property type="entry name" value="Subtilisin-like"/>
    <property type="match status" value="1"/>
</dbReference>
<evidence type="ECO:0000259" key="2">
    <source>
        <dbReference type="Pfam" id="PF00082"/>
    </source>
</evidence>
<dbReference type="PROSITE" id="PS51892">
    <property type="entry name" value="SUBTILASE"/>
    <property type="match status" value="1"/>
</dbReference>
<evidence type="ECO:0000313" key="3">
    <source>
        <dbReference type="EMBL" id="MBB6713129.1"/>
    </source>
</evidence>
<keyword evidence="1" id="KW-0378">Hydrolase</keyword>
<dbReference type="Pfam" id="PF00082">
    <property type="entry name" value="Peptidase_S8"/>
    <property type="match status" value="1"/>
</dbReference>
<feature type="active site" description="Charge relay system" evidence="1">
    <location>
        <position position="193"/>
    </location>
</feature>
<evidence type="ECO:0000256" key="1">
    <source>
        <dbReference type="PROSITE-ProRule" id="PRU01240"/>
    </source>
</evidence>